<dbReference type="AlphaFoldDB" id="A0A6G9Z722"/>
<dbReference type="RefSeq" id="WP_167488548.1">
    <property type="nucleotide sequence ID" value="NZ_CP046173.1"/>
</dbReference>
<evidence type="ECO:0000313" key="3">
    <source>
        <dbReference type="Proteomes" id="UP000500953"/>
    </source>
</evidence>
<sequence>MGPTQVQHSSRAALRTGFAVIVAVVSLIPTVLATSGLDHTVYGAQLVAVAAAVTKVLALPAVNDFIERFLPFLAAQPQGSDGP</sequence>
<reference evidence="2 3" key="1">
    <citation type="journal article" date="2019" name="ACS Chem. Biol.">
        <title>Identification and Mobilization of a Cryptic Antibiotic Biosynthesis Gene Locus from a Human-Pathogenic Nocardia Isolate.</title>
        <authorList>
            <person name="Herisse M."/>
            <person name="Ishida K."/>
            <person name="Porter J.L."/>
            <person name="Howden B."/>
            <person name="Hertweck C."/>
            <person name="Stinear T.P."/>
            <person name="Pidot S.J."/>
        </authorList>
    </citation>
    <scope>NUCLEOTIDE SEQUENCE [LARGE SCALE GENOMIC DNA]</scope>
    <source>
        <strain evidence="2 3">AUSMDU00012715</strain>
    </source>
</reference>
<keyword evidence="1" id="KW-0812">Transmembrane</keyword>
<evidence type="ECO:0000313" key="2">
    <source>
        <dbReference type="EMBL" id="QIS21250.1"/>
    </source>
</evidence>
<gene>
    <name evidence="2" type="ORF">F6W96_25915</name>
</gene>
<protein>
    <recommendedName>
        <fullName evidence="4">Holin</fullName>
    </recommendedName>
</protein>
<feature type="transmembrane region" description="Helical" evidence="1">
    <location>
        <begin position="12"/>
        <end position="35"/>
    </location>
</feature>
<dbReference type="EMBL" id="CP046173">
    <property type="protein sequence ID" value="QIS21250.1"/>
    <property type="molecule type" value="Genomic_DNA"/>
</dbReference>
<accession>A0A6G9Z722</accession>
<keyword evidence="1" id="KW-1133">Transmembrane helix</keyword>
<keyword evidence="1" id="KW-0472">Membrane</keyword>
<feature type="transmembrane region" description="Helical" evidence="1">
    <location>
        <begin position="41"/>
        <end position="62"/>
    </location>
</feature>
<organism evidence="2 3">
    <name type="scientific">Nocardia terpenica</name>
    <dbReference type="NCBI Taxonomy" id="455432"/>
    <lineage>
        <taxon>Bacteria</taxon>
        <taxon>Bacillati</taxon>
        <taxon>Actinomycetota</taxon>
        <taxon>Actinomycetes</taxon>
        <taxon>Mycobacteriales</taxon>
        <taxon>Nocardiaceae</taxon>
        <taxon>Nocardia</taxon>
    </lineage>
</organism>
<evidence type="ECO:0008006" key="4">
    <source>
        <dbReference type="Google" id="ProtNLM"/>
    </source>
</evidence>
<name>A0A6G9Z722_9NOCA</name>
<proteinExistence type="predicted"/>
<dbReference type="Proteomes" id="UP000500953">
    <property type="component" value="Chromosome"/>
</dbReference>
<evidence type="ECO:0000256" key="1">
    <source>
        <dbReference type="SAM" id="Phobius"/>
    </source>
</evidence>